<evidence type="ECO:0000313" key="3">
    <source>
        <dbReference type="EMBL" id="TLS65693.1"/>
    </source>
</evidence>
<feature type="transmembrane region" description="Helical" evidence="1">
    <location>
        <begin position="68"/>
        <end position="93"/>
    </location>
</feature>
<dbReference type="AlphaFoldDB" id="A0A5R9GMN8"/>
<dbReference type="PROSITE" id="PS51202">
    <property type="entry name" value="RCK_C"/>
    <property type="match status" value="1"/>
</dbReference>
<keyword evidence="1" id="KW-0812">Transmembrane</keyword>
<protein>
    <recommendedName>
        <fullName evidence="2">RCK C-terminal domain-containing protein</fullName>
    </recommendedName>
</protein>
<feature type="transmembrane region" description="Helical" evidence="1">
    <location>
        <begin position="6"/>
        <end position="30"/>
    </location>
</feature>
<dbReference type="InterPro" id="IPR006037">
    <property type="entry name" value="RCK_C"/>
</dbReference>
<dbReference type="InterPro" id="IPR036721">
    <property type="entry name" value="RCK_C_sf"/>
</dbReference>
<dbReference type="GO" id="GO:0006813">
    <property type="term" value="P:potassium ion transport"/>
    <property type="evidence" value="ECO:0007669"/>
    <property type="project" value="InterPro"/>
</dbReference>
<comment type="caution">
    <text evidence="3">The sequence shown here is derived from an EMBL/GenBank/DDBJ whole genome shotgun (WGS) entry which is preliminary data.</text>
</comment>
<sequence>MSGLYFLIPTLMAILISMLFVRAGAIALMLTGMHYDQAKFQALSAFTSTGFTTHEAEKVVNHPTRRKIISILMIGGYAGIAAVTVSGTSSLVMTTAQNMPRNVLVLMAGLLCIYLIARHIGLMQQWEGLVERMLYRSSLFEFEPVEELLHLAEGYGLVKVEVKPSSVLAGQSIIQIGKGHREMLILGVERGRTWIAARQMHEPLLPGDQMIVYGQLEQLKTEFAGMVH</sequence>
<evidence type="ECO:0000313" key="4">
    <source>
        <dbReference type="Proteomes" id="UP000306585"/>
    </source>
</evidence>
<dbReference type="OrthoDB" id="369355at2"/>
<reference evidence="3 4" key="1">
    <citation type="journal article" date="2019" name="Appl. Environ. Microbiol.">
        <title>Environmental Evidence and Genomic Insight of Iron-oxidizing Bacteria Preference Towards More Corrosion Resistant Stainless Steel at Higher Salinities.</title>
        <authorList>
            <person name="Garrison C.E."/>
            <person name="Price K.A."/>
            <person name="Field E.K."/>
        </authorList>
    </citation>
    <scope>NUCLEOTIDE SEQUENCE [LARGE SCALE GENOMIC DNA]</scope>
    <source>
        <strain evidence="3 4">P3</strain>
    </source>
</reference>
<evidence type="ECO:0000256" key="1">
    <source>
        <dbReference type="SAM" id="Phobius"/>
    </source>
</evidence>
<evidence type="ECO:0000259" key="2">
    <source>
        <dbReference type="PROSITE" id="PS51202"/>
    </source>
</evidence>
<dbReference type="SUPFAM" id="SSF116726">
    <property type="entry name" value="TrkA C-terminal domain-like"/>
    <property type="match status" value="1"/>
</dbReference>
<dbReference type="GO" id="GO:0008324">
    <property type="term" value="F:monoatomic cation transmembrane transporter activity"/>
    <property type="evidence" value="ECO:0007669"/>
    <property type="project" value="InterPro"/>
</dbReference>
<feature type="transmembrane region" description="Helical" evidence="1">
    <location>
        <begin position="99"/>
        <end position="117"/>
    </location>
</feature>
<feature type="domain" description="RCK C-terminal" evidence="2">
    <location>
        <begin position="143"/>
        <end position="228"/>
    </location>
</feature>
<dbReference type="EMBL" id="VBRY01000013">
    <property type="protein sequence ID" value="TLS65693.1"/>
    <property type="molecule type" value="Genomic_DNA"/>
</dbReference>
<name>A0A5R9GMN8_9PROT</name>
<keyword evidence="1" id="KW-1133">Transmembrane helix</keyword>
<keyword evidence="4" id="KW-1185">Reference proteome</keyword>
<organism evidence="3 4">
    <name type="scientific">Mariprofundus erugo</name>
    <dbReference type="NCBI Taxonomy" id="2528639"/>
    <lineage>
        <taxon>Bacteria</taxon>
        <taxon>Pseudomonadati</taxon>
        <taxon>Pseudomonadota</taxon>
        <taxon>Candidatius Mariprofundia</taxon>
        <taxon>Mariprofundales</taxon>
        <taxon>Mariprofundaceae</taxon>
        <taxon>Mariprofundus</taxon>
    </lineage>
</organism>
<gene>
    <name evidence="3" type="ORF">FEF65_12010</name>
</gene>
<keyword evidence="1" id="KW-0472">Membrane</keyword>
<dbReference type="RefSeq" id="WP_138240071.1">
    <property type="nucleotide sequence ID" value="NZ_VBRY01000013.1"/>
</dbReference>
<dbReference type="Proteomes" id="UP000306585">
    <property type="component" value="Unassembled WGS sequence"/>
</dbReference>
<accession>A0A5R9GMN8</accession>
<dbReference type="Gene3D" id="3.30.70.1450">
    <property type="entry name" value="Regulator of K+ conductance, C-terminal domain"/>
    <property type="match status" value="1"/>
</dbReference>
<proteinExistence type="predicted"/>